<dbReference type="GO" id="GO:0004674">
    <property type="term" value="F:protein serine/threonine kinase activity"/>
    <property type="evidence" value="ECO:0007669"/>
    <property type="project" value="UniProtKB-KW"/>
</dbReference>
<feature type="compositionally biased region" description="Low complexity" evidence="11">
    <location>
        <begin position="62"/>
        <end position="82"/>
    </location>
</feature>
<dbReference type="Proteomes" id="UP000694044">
    <property type="component" value="Unassembled WGS sequence"/>
</dbReference>
<dbReference type="AlphaFoldDB" id="A0A8T1WFH4"/>
<dbReference type="InterPro" id="IPR000719">
    <property type="entry name" value="Prot_kinase_dom"/>
</dbReference>
<keyword evidence="2" id="KW-0723">Serine/threonine-protein kinase</keyword>
<dbReference type="InterPro" id="IPR008271">
    <property type="entry name" value="Ser/Thr_kinase_AS"/>
</dbReference>
<organism evidence="13 14">
    <name type="scientific">Phytophthora pseudosyringae</name>
    <dbReference type="NCBI Taxonomy" id="221518"/>
    <lineage>
        <taxon>Eukaryota</taxon>
        <taxon>Sar</taxon>
        <taxon>Stramenopiles</taxon>
        <taxon>Oomycota</taxon>
        <taxon>Peronosporomycetes</taxon>
        <taxon>Peronosporales</taxon>
        <taxon>Peronosporaceae</taxon>
        <taxon>Phytophthora</taxon>
    </lineage>
</organism>
<evidence type="ECO:0000256" key="11">
    <source>
        <dbReference type="SAM" id="MobiDB-lite"/>
    </source>
</evidence>
<sequence>MNPSIPPAPESPGRKSSIPDKSSPRQKQQQAEGVPANSNSNPKPPADQGKQQQERAPERVATETATAPPSSTTIGSSSKAATNSSGDGNGDVIGEYVLGETIGKGTFGKVKLGLHLLTGEKVAVKILEKKRIVQAADVERVAREIKILKRNRHQNVIQLYEVIDSPDRIFLIMEHVDGGEMFEYIVAHHRIRETEAAFLFRQIVDGLAYLHSNEVTHRDLKPENLLLQSNRHHTVRQQQQQQPPPSTLLVKIVDFGLSNMHDGGRLLRTACGSPCYAAPEMIQGRLYHGPVADMWSLGVVLFAMVCGFLPFEDSNTNLLYKKILSANYKMPTFLSANAQDLIRRILETDPEKRYTVDKIRQHPWLAGVQTPDISGYDVGGGAKSDEIKVRHELVMNQLESLDLPRDEVQSALSKKSFNRFTASYYLLDSKLQRILRNRVIPIPTSGIPNSLLDRPVRRESNPSNGEGKRQDRQQASAVVRTGGSDARITSSGSAAAAGNNIETPRRQNSNSRGVEESPRRRASSHHHNHHPPHPEHARRAPAQRPSSVRSGRNLVMISNGSAVSSGAAFLPVAPNPPRDHRHSGVLTARKPQSNNTRVTISNGMVALRPLAQPAPHPPRREVPPSTPQSAATRRHSTEVPQHAAPPHRNIHDPTPAHMAPVMEPRHHSITSANGGVVIRRRPQVPVPPPPHAAHSHSPHQAPVTATSASVILPTHSDSTSKADDTRSPQRSVPSPS</sequence>
<feature type="region of interest" description="Disordered" evidence="11">
    <location>
        <begin position="572"/>
        <end position="595"/>
    </location>
</feature>
<protein>
    <recommendedName>
        <fullName evidence="1">non-specific serine/threonine protein kinase</fullName>
        <ecNumber evidence="1">2.7.11.1</ecNumber>
    </recommendedName>
</protein>
<reference evidence="13" key="1">
    <citation type="submission" date="2021-02" db="EMBL/GenBank/DDBJ databases">
        <authorList>
            <person name="Palmer J.M."/>
        </authorList>
    </citation>
    <scope>NUCLEOTIDE SEQUENCE</scope>
    <source>
        <strain evidence="13">SCRP734</strain>
    </source>
</reference>
<dbReference type="EMBL" id="JAGDFM010000028">
    <property type="protein sequence ID" value="KAG7390763.1"/>
    <property type="molecule type" value="Genomic_DNA"/>
</dbReference>
<feature type="region of interest" description="Disordered" evidence="11">
    <location>
        <begin position="672"/>
        <end position="736"/>
    </location>
</feature>
<feature type="region of interest" description="Disordered" evidence="11">
    <location>
        <begin position="609"/>
        <end position="660"/>
    </location>
</feature>
<dbReference type="EC" id="2.7.11.1" evidence="1"/>
<proteinExistence type="predicted"/>
<keyword evidence="3" id="KW-0597">Phosphoprotein</keyword>
<evidence type="ECO:0000256" key="7">
    <source>
        <dbReference type="ARBA" id="ARBA00022840"/>
    </source>
</evidence>
<feature type="compositionally biased region" description="Polar residues" evidence="11">
    <location>
        <begin position="500"/>
        <end position="512"/>
    </location>
</feature>
<dbReference type="InterPro" id="IPR017441">
    <property type="entry name" value="Protein_kinase_ATP_BS"/>
</dbReference>
<keyword evidence="7 10" id="KW-0067">ATP-binding</keyword>
<keyword evidence="5 10" id="KW-0547">Nucleotide-binding</keyword>
<feature type="region of interest" description="Disordered" evidence="11">
    <location>
        <begin position="1"/>
        <end position="90"/>
    </location>
</feature>
<evidence type="ECO:0000256" key="8">
    <source>
        <dbReference type="ARBA" id="ARBA00047899"/>
    </source>
</evidence>
<dbReference type="PANTHER" id="PTHR24346:SF82">
    <property type="entry name" value="KP78A-RELATED"/>
    <property type="match status" value="1"/>
</dbReference>
<dbReference type="PROSITE" id="PS50011">
    <property type="entry name" value="PROTEIN_KINASE_DOM"/>
    <property type="match status" value="1"/>
</dbReference>
<feature type="compositionally biased region" description="Basic and acidic residues" evidence="11">
    <location>
        <begin position="454"/>
        <end position="472"/>
    </location>
</feature>
<dbReference type="FunFam" id="1.10.510.10:FF:000650">
    <property type="entry name" value="Serine/threonine-protein kinase ppk16"/>
    <property type="match status" value="1"/>
</dbReference>
<evidence type="ECO:0000256" key="6">
    <source>
        <dbReference type="ARBA" id="ARBA00022777"/>
    </source>
</evidence>
<evidence type="ECO:0000256" key="4">
    <source>
        <dbReference type="ARBA" id="ARBA00022679"/>
    </source>
</evidence>
<evidence type="ECO:0000256" key="5">
    <source>
        <dbReference type="ARBA" id="ARBA00022741"/>
    </source>
</evidence>
<dbReference type="SMART" id="SM00220">
    <property type="entry name" value="S_TKc"/>
    <property type="match status" value="1"/>
</dbReference>
<gene>
    <name evidence="13" type="ORF">PHYPSEUDO_006882</name>
</gene>
<feature type="domain" description="Protein kinase" evidence="12">
    <location>
        <begin position="96"/>
        <end position="365"/>
    </location>
</feature>
<evidence type="ECO:0000256" key="2">
    <source>
        <dbReference type="ARBA" id="ARBA00022527"/>
    </source>
</evidence>
<feature type="compositionally biased region" description="Basic residues" evidence="11">
    <location>
        <begin position="520"/>
        <end position="531"/>
    </location>
</feature>
<evidence type="ECO:0000256" key="1">
    <source>
        <dbReference type="ARBA" id="ARBA00012513"/>
    </source>
</evidence>
<evidence type="ECO:0000256" key="3">
    <source>
        <dbReference type="ARBA" id="ARBA00022553"/>
    </source>
</evidence>
<dbReference type="OrthoDB" id="193931at2759"/>
<keyword evidence="4" id="KW-0808">Transferase</keyword>
<feature type="compositionally biased region" description="Pro residues" evidence="11">
    <location>
        <begin position="1"/>
        <end position="10"/>
    </location>
</feature>
<name>A0A8T1WFH4_9STRA</name>
<evidence type="ECO:0000256" key="9">
    <source>
        <dbReference type="ARBA" id="ARBA00048679"/>
    </source>
</evidence>
<dbReference type="GO" id="GO:0005524">
    <property type="term" value="F:ATP binding"/>
    <property type="evidence" value="ECO:0007669"/>
    <property type="project" value="UniProtKB-UniRule"/>
</dbReference>
<comment type="catalytic activity">
    <reaction evidence="9">
        <text>L-seryl-[protein] + ATP = O-phospho-L-seryl-[protein] + ADP + H(+)</text>
        <dbReference type="Rhea" id="RHEA:17989"/>
        <dbReference type="Rhea" id="RHEA-COMP:9863"/>
        <dbReference type="Rhea" id="RHEA-COMP:11604"/>
        <dbReference type="ChEBI" id="CHEBI:15378"/>
        <dbReference type="ChEBI" id="CHEBI:29999"/>
        <dbReference type="ChEBI" id="CHEBI:30616"/>
        <dbReference type="ChEBI" id="CHEBI:83421"/>
        <dbReference type="ChEBI" id="CHEBI:456216"/>
        <dbReference type="EC" id="2.7.11.1"/>
    </reaction>
</comment>
<feature type="compositionally biased region" description="Basic and acidic residues" evidence="11">
    <location>
        <begin position="52"/>
        <end position="61"/>
    </location>
</feature>
<feature type="compositionally biased region" description="Basic and acidic residues" evidence="11">
    <location>
        <begin position="718"/>
        <end position="727"/>
    </location>
</feature>
<evidence type="ECO:0000256" key="10">
    <source>
        <dbReference type="PROSITE-ProRule" id="PRU10141"/>
    </source>
</evidence>
<dbReference type="Pfam" id="PF00069">
    <property type="entry name" value="Pkinase"/>
    <property type="match status" value="1"/>
</dbReference>
<dbReference type="PROSITE" id="PS00107">
    <property type="entry name" value="PROTEIN_KINASE_ATP"/>
    <property type="match status" value="1"/>
</dbReference>
<dbReference type="GO" id="GO:0005737">
    <property type="term" value="C:cytoplasm"/>
    <property type="evidence" value="ECO:0007669"/>
    <property type="project" value="TreeGrafter"/>
</dbReference>
<keyword evidence="14" id="KW-1185">Reference proteome</keyword>
<dbReference type="CDD" id="cd14003">
    <property type="entry name" value="STKc_AMPK-like"/>
    <property type="match status" value="1"/>
</dbReference>
<comment type="caution">
    <text evidence="13">The sequence shown here is derived from an EMBL/GenBank/DDBJ whole genome shotgun (WGS) entry which is preliminary data.</text>
</comment>
<feature type="binding site" evidence="10">
    <location>
        <position position="125"/>
    </location>
    <ligand>
        <name>ATP</name>
        <dbReference type="ChEBI" id="CHEBI:30616"/>
    </ligand>
</feature>
<feature type="compositionally biased region" description="Polar residues" evidence="11">
    <location>
        <begin position="704"/>
        <end position="717"/>
    </location>
</feature>
<evidence type="ECO:0000313" key="14">
    <source>
        <dbReference type="Proteomes" id="UP000694044"/>
    </source>
</evidence>
<evidence type="ECO:0000313" key="13">
    <source>
        <dbReference type="EMBL" id="KAG7390763.1"/>
    </source>
</evidence>
<feature type="region of interest" description="Disordered" evidence="11">
    <location>
        <begin position="442"/>
        <end position="549"/>
    </location>
</feature>
<dbReference type="PROSITE" id="PS00108">
    <property type="entry name" value="PROTEIN_KINASE_ST"/>
    <property type="match status" value="1"/>
</dbReference>
<evidence type="ECO:0000259" key="12">
    <source>
        <dbReference type="PROSITE" id="PS50011"/>
    </source>
</evidence>
<dbReference type="PANTHER" id="PTHR24346">
    <property type="entry name" value="MAP/MICROTUBULE AFFINITY-REGULATING KINASE"/>
    <property type="match status" value="1"/>
</dbReference>
<dbReference type="GO" id="GO:0035556">
    <property type="term" value="P:intracellular signal transduction"/>
    <property type="evidence" value="ECO:0007669"/>
    <property type="project" value="TreeGrafter"/>
</dbReference>
<dbReference type="FunFam" id="3.30.200.20:FF:000003">
    <property type="entry name" value="Non-specific serine/threonine protein kinase"/>
    <property type="match status" value="1"/>
</dbReference>
<accession>A0A8T1WFH4</accession>
<comment type="catalytic activity">
    <reaction evidence="8">
        <text>L-threonyl-[protein] + ATP = O-phospho-L-threonyl-[protein] + ADP + H(+)</text>
        <dbReference type="Rhea" id="RHEA:46608"/>
        <dbReference type="Rhea" id="RHEA-COMP:11060"/>
        <dbReference type="Rhea" id="RHEA-COMP:11605"/>
        <dbReference type="ChEBI" id="CHEBI:15378"/>
        <dbReference type="ChEBI" id="CHEBI:30013"/>
        <dbReference type="ChEBI" id="CHEBI:30616"/>
        <dbReference type="ChEBI" id="CHEBI:61977"/>
        <dbReference type="ChEBI" id="CHEBI:456216"/>
        <dbReference type="EC" id="2.7.11.1"/>
    </reaction>
</comment>
<keyword evidence="6" id="KW-0418">Kinase</keyword>